<proteinExistence type="predicted"/>
<keyword evidence="2" id="KW-1185">Reference proteome</keyword>
<evidence type="ECO:0008006" key="3">
    <source>
        <dbReference type="Google" id="ProtNLM"/>
    </source>
</evidence>
<dbReference type="OrthoDB" id="996233at2759"/>
<dbReference type="Proteomes" id="UP000593579">
    <property type="component" value="Unassembled WGS sequence"/>
</dbReference>
<evidence type="ECO:0000313" key="2">
    <source>
        <dbReference type="Proteomes" id="UP000593579"/>
    </source>
</evidence>
<comment type="caution">
    <text evidence="1">The sequence shown here is derived from an EMBL/GenBank/DDBJ whole genome shotgun (WGS) entry which is preliminary data.</text>
</comment>
<reference evidence="1 2" key="1">
    <citation type="journal article" date="2019" name="Genome Biol. Evol.">
        <title>Insights into the evolution of the New World diploid cottons (Gossypium, subgenus Houzingenia) based on genome sequencing.</title>
        <authorList>
            <person name="Grover C.E."/>
            <person name="Arick M.A. 2nd"/>
            <person name="Thrash A."/>
            <person name="Conover J.L."/>
            <person name="Sanders W.S."/>
            <person name="Peterson D.G."/>
            <person name="Frelichowski J.E."/>
            <person name="Scheffler J.A."/>
            <person name="Scheffler B.E."/>
            <person name="Wendel J.F."/>
        </authorList>
    </citation>
    <scope>NUCLEOTIDE SEQUENCE [LARGE SCALE GENOMIC DNA]</scope>
    <source>
        <strain evidence="1">5</strain>
        <tissue evidence="1">Leaf</tissue>
    </source>
</reference>
<accession>A0A7J9D7T0</accession>
<evidence type="ECO:0000313" key="1">
    <source>
        <dbReference type="EMBL" id="MBA0756668.1"/>
    </source>
</evidence>
<organism evidence="1 2">
    <name type="scientific">Gossypium gossypioides</name>
    <name type="common">Mexican cotton</name>
    <name type="synonym">Selera gossypioides</name>
    <dbReference type="NCBI Taxonomy" id="34282"/>
    <lineage>
        <taxon>Eukaryota</taxon>
        <taxon>Viridiplantae</taxon>
        <taxon>Streptophyta</taxon>
        <taxon>Embryophyta</taxon>
        <taxon>Tracheophyta</taxon>
        <taxon>Spermatophyta</taxon>
        <taxon>Magnoliopsida</taxon>
        <taxon>eudicotyledons</taxon>
        <taxon>Gunneridae</taxon>
        <taxon>Pentapetalae</taxon>
        <taxon>rosids</taxon>
        <taxon>malvids</taxon>
        <taxon>Malvales</taxon>
        <taxon>Malvaceae</taxon>
        <taxon>Malvoideae</taxon>
        <taxon>Gossypium</taxon>
    </lineage>
</organism>
<dbReference type="EMBL" id="JABEZY010283786">
    <property type="protein sequence ID" value="MBA0756668.1"/>
    <property type="molecule type" value="Genomic_DNA"/>
</dbReference>
<sequence>MLIKSLQSGLATVSNVEEVRMIHRYCSKNWQKNFRHIQRGDNKVADCLAKAVEGDLDHIIKYD</sequence>
<dbReference type="AlphaFoldDB" id="A0A7J9D7T0"/>
<name>A0A7J9D7T0_GOSGO</name>
<gene>
    <name evidence="1" type="ORF">Gogos_022209</name>
</gene>
<protein>
    <recommendedName>
        <fullName evidence="3">RNase H type-1 domain-containing protein</fullName>
    </recommendedName>
</protein>